<dbReference type="EC" id="2.7.11.1" evidence="1"/>
<evidence type="ECO:0000256" key="7">
    <source>
        <dbReference type="ARBA" id="ARBA00047899"/>
    </source>
</evidence>
<dbReference type="InterPro" id="IPR000719">
    <property type="entry name" value="Prot_kinase_dom"/>
</dbReference>
<dbReference type="GO" id="GO:0004674">
    <property type="term" value="F:protein serine/threonine kinase activity"/>
    <property type="evidence" value="ECO:0007669"/>
    <property type="project" value="UniProtKB-KW"/>
</dbReference>
<evidence type="ECO:0000256" key="1">
    <source>
        <dbReference type="ARBA" id="ARBA00012513"/>
    </source>
</evidence>
<dbReference type="PROSITE" id="PS50011">
    <property type="entry name" value="PROTEIN_KINASE_DOM"/>
    <property type="match status" value="1"/>
</dbReference>
<feature type="non-terminal residue" evidence="11">
    <location>
        <position position="1"/>
    </location>
</feature>
<proteinExistence type="predicted"/>
<evidence type="ECO:0000256" key="3">
    <source>
        <dbReference type="ARBA" id="ARBA00022679"/>
    </source>
</evidence>
<keyword evidence="9" id="KW-0472">Membrane</keyword>
<dbReference type="Gene3D" id="1.10.510.10">
    <property type="entry name" value="Transferase(Phosphotransferase) domain 1"/>
    <property type="match status" value="1"/>
</dbReference>
<feature type="transmembrane region" description="Helical" evidence="9">
    <location>
        <begin position="7"/>
        <end position="24"/>
    </location>
</feature>
<keyword evidence="9" id="KW-1133">Transmembrane helix</keyword>
<evidence type="ECO:0000259" key="10">
    <source>
        <dbReference type="PROSITE" id="PS50011"/>
    </source>
</evidence>
<evidence type="ECO:0000256" key="5">
    <source>
        <dbReference type="ARBA" id="ARBA00022777"/>
    </source>
</evidence>
<keyword evidence="11" id="KW-0675">Receptor</keyword>
<keyword evidence="3" id="KW-0808">Transferase</keyword>
<keyword evidence="9" id="KW-0812">Transmembrane</keyword>
<reference evidence="11" key="2">
    <citation type="submission" date="2004-03" db="EMBL/GenBank/DDBJ databases">
        <title>Isolation and mapping of resistance gene analogs of Avena.</title>
        <authorList>
            <person name="Irigoyen M."/>
            <person name="Loarce Y."/>
            <person name="Fominaya A."/>
            <person name="Ferrer E."/>
        </authorList>
    </citation>
    <scope>NUCLEOTIDE SEQUENCE</scope>
</reference>
<dbReference type="EMBL" id="AJ629310">
    <property type="protein sequence ID" value="CAF33340.1"/>
    <property type="molecule type" value="Genomic_DNA"/>
</dbReference>
<dbReference type="InterPro" id="IPR011009">
    <property type="entry name" value="Kinase-like_dom_sf"/>
</dbReference>
<dbReference type="InterPro" id="IPR008271">
    <property type="entry name" value="Ser/Thr_kinase_AS"/>
</dbReference>
<keyword evidence="4" id="KW-0547">Nucleotide-binding</keyword>
<keyword evidence="5 11" id="KW-0418">Kinase</keyword>
<name>Q700L8_9POAL</name>
<dbReference type="AlphaFoldDB" id="Q700L8"/>
<dbReference type="SUPFAM" id="SSF56112">
    <property type="entry name" value="Protein kinase-like (PK-like)"/>
    <property type="match status" value="1"/>
</dbReference>
<protein>
    <recommendedName>
        <fullName evidence="1">non-specific serine/threonine protein kinase</fullName>
        <ecNumber evidence="1">2.7.11.1</ecNumber>
    </recommendedName>
</protein>
<reference evidence="11" key="1">
    <citation type="journal article" date="2004" name="Theor. Appl. Genet.">
        <title>Isolation and mapping of resistance gene analogs from the Avena strigosa genome.</title>
        <authorList>
            <person name="Irigoyen M.L."/>
            <person name="Loarce Y."/>
            <person name="Fominaya A."/>
            <person name="Ferrer E."/>
        </authorList>
    </citation>
    <scope>NUCLEOTIDE SEQUENCE</scope>
</reference>
<evidence type="ECO:0000256" key="4">
    <source>
        <dbReference type="ARBA" id="ARBA00022741"/>
    </source>
</evidence>
<organism evidence="11">
    <name type="scientific">Avena strigosa</name>
    <name type="common">black oat</name>
    <dbReference type="NCBI Taxonomy" id="38783"/>
    <lineage>
        <taxon>Eukaryota</taxon>
        <taxon>Viridiplantae</taxon>
        <taxon>Streptophyta</taxon>
        <taxon>Embryophyta</taxon>
        <taxon>Tracheophyta</taxon>
        <taxon>Spermatophyta</taxon>
        <taxon>Magnoliopsida</taxon>
        <taxon>Liliopsida</taxon>
        <taxon>Poales</taxon>
        <taxon>Poaceae</taxon>
        <taxon>BOP clade</taxon>
        <taxon>Pooideae</taxon>
        <taxon>Poodae</taxon>
        <taxon>Poeae</taxon>
        <taxon>Poeae Chloroplast Group 1 (Aveneae type)</taxon>
        <taxon>Aveninae</taxon>
        <taxon>Avena</taxon>
    </lineage>
</organism>
<dbReference type="FunFam" id="1.10.510.10:FF:001023">
    <property type="entry name" value="Os07g0541700 protein"/>
    <property type="match status" value="1"/>
</dbReference>
<evidence type="ECO:0000256" key="9">
    <source>
        <dbReference type="SAM" id="Phobius"/>
    </source>
</evidence>
<dbReference type="PROSITE" id="PS00108">
    <property type="entry name" value="PROTEIN_KINASE_ST"/>
    <property type="match status" value="1"/>
</dbReference>
<gene>
    <name evidence="11" type="primary">s5.6</name>
</gene>
<dbReference type="GO" id="GO:0005524">
    <property type="term" value="F:ATP binding"/>
    <property type="evidence" value="ECO:0007669"/>
    <property type="project" value="UniProtKB-KW"/>
</dbReference>
<keyword evidence="6" id="KW-0067">ATP-binding</keyword>
<feature type="domain" description="Protein kinase" evidence="10">
    <location>
        <begin position="16"/>
        <end position="176"/>
    </location>
</feature>
<dbReference type="PANTHER" id="PTHR47989">
    <property type="entry name" value="OS01G0750732 PROTEIN"/>
    <property type="match status" value="1"/>
</dbReference>
<evidence type="ECO:0000256" key="6">
    <source>
        <dbReference type="ARBA" id="ARBA00022840"/>
    </source>
</evidence>
<accession>Q700L8</accession>
<evidence type="ECO:0000256" key="8">
    <source>
        <dbReference type="ARBA" id="ARBA00048679"/>
    </source>
</evidence>
<sequence>VLNAVEKITLWVTCSWLIFIPLGASSTGAIAGGVAAGAALVFAVPAIAFAMWRRRKPEEHFFDVPGQFHVLLHFFYLPKIGCSCYPCHMFCSYVISFFSFSFIERQPNEPPLDWDTRRRIALGSARGLSYLHDHCDPKIIHRDVKAANILLDEDFEAVVGDFGLAKLMDYKDTHVT</sequence>
<dbReference type="Pfam" id="PF00069">
    <property type="entry name" value="Pkinase"/>
    <property type="match status" value="1"/>
</dbReference>
<evidence type="ECO:0000313" key="11">
    <source>
        <dbReference type="EMBL" id="CAF33340.1"/>
    </source>
</evidence>
<evidence type="ECO:0000256" key="2">
    <source>
        <dbReference type="ARBA" id="ARBA00022527"/>
    </source>
</evidence>
<feature type="non-terminal residue" evidence="11">
    <location>
        <position position="176"/>
    </location>
</feature>
<comment type="catalytic activity">
    <reaction evidence="7">
        <text>L-threonyl-[protein] + ATP = O-phospho-L-threonyl-[protein] + ADP + H(+)</text>
        <dbReference type="Rhea" id="RHEA:46608"/>
        <dbReference type="Rhea" id="RHEA-COMP:11060"/>
        <dbReference type="Rhea" id="RHEA-COMP:11605"/>
        <dbReference type="ChEBI" id="CHEBI:15378"/>
        <dbReference type="ChEBI" id="CHEBI:30013"/>
        <dbReference type="ChEBI" id="CHEBI:30616"/>
        <dbReference type="ChEBI" id="CHEBI:61977"/>
        <dbReference type="ChEBI" id="CHEBI:456216"/>
        <dbReference type="EC" id="2.7.11.1"/>
    </reaction>
</comment>
<dbReference type="PANTHER" id="PTHR47989:SF47">
    <property type="entry name" value="SERINE_THREONINE-PROTEIN KINASE PBL28-RELATED"/>
    <property type="match status" value="1"/>
</dbReference>
<comment type="catalytic activity">
    <reaction evidence="8">
        <text>L-seryl-[protein] + ATP = O-phospho-L-seryl-[protein] + ADP + H(+)</text>
        <dbReference type="Rhea" id="RHEA:17989"/>
        <dbReference type="Rhea" id="RHEA-COMP:9863"/>
        <dbReference type="Rhea" id="RHEA-COMP:11604"/>
        <dbReference type="ChEBI" id="CHEBI:15378"/>
        <dbReference type="ChEBI" id="CHEBI:29999"/>
        <dbReference type="ChEBI" id="CHEBI:30616"/>
        <dbReference type="ChEBI" id="CHEBI:83421"/>
        <dbReference type="ChEBI" id="CHEBI:456216"/>
        <dbReference type="EC" id="2.7.11.1"/>
    </reaction>
</comment>
<keyword evidence="2" id="KW-0723">Serine/threonine-protein kinase</keyword>
<feature type="transmembrane region" description="Helical" evidence="9">
    <location>
        <begin position="30"/>
        <end position="52"/>
    </location>
</feature>